<evidence type="ECO:0000313" key="2">
    <source>
        <dbReference type="EMBL" id="KAJ7363902.1"/>
    </source>
</evidence>
<dbReference type="AlphaFoldDB" id="A0AAD7AND7"/>
<evidence type="ECO:0000313" key="3">
    <source>
        <dbReference type="Proteomes" id="UP001218218"/>
    </source>
</evidence>
<feature type="compositionally biased region" description="Basic and acidic residues" evidence="1">
    <location>
        <begin position="64"/>
        <end position="84"/>
    </location>
</feature>
<comment type="caution">
    <text evidence="2">The sequence shown here is derived from an EMBL/GenBank/DDBJ whole genome shotgun (WGS) entry which is preliminary data.</text>
</comment>
<dbReference type="Proteomes" id="UP001218218">
    <property type="component" value="Unassembled WGS sequence"/>
</dbReference>
<sequence>MAPRGKPGYFFGEPLKLLTEYLPLYLSTAPTKKQDFWTQFNPVWAEAFEQLDEDEKGELEDLEASYKDEKETVQRENEEAKQEARASQSENKELVFQPENEGQDAQSRAVPSVAVKITSLQGSPRRLHIGWVMWRDPKYGEVLRAQYRKKYQKEADEEEDEDATGWILSKRRAARTRAARIRTDASRGALLQRKLRLALAYFEELSGDKKTGLAEAREEDFEARRKAYESALKGEAECSVTELDERRRHVEAISHRALEALCAQMKCQGLLILGEISEGDEDELFLSMFSPKHPSIDFTKWAPVRSKAMLQTFADFLVARRRTSEPPPDAEGAAAPKQKAAPVKKKAPVRKSARLGKGKGKGRGKKKSTAEEEEEATESGAEERRRRRRNGERPALRRRKRTRETSWRAARTPRRCLRVTGAKMTRAKRIRELNDLGNYEFEREKIKVRNLELLESLGLKNATGRLMEEINAPSPPGDVALHEVMSPTAHTSATSNTSSPPDDAVPDANSADANSAAHAHNTSPPPNNVVHTTRS</sequence>
<gene>
    <name evidence="2" type="ORF">DFH08DRAFT_798361</name>
</gene>
<feature type="compositionally biased region" description="Low complexity" evidence="1">
    <location>
        <begin position="330"/>
        <end position="341"/>
    </location>
</feature>
<proteinExistence type="predicted"/>
<feature type="compositionally biased region" description="Basic residues" evidence="1">
    <location>
        <begin position="342"/>
        <end position="367"/>
    </location>
</feature>
<keyword evidence="3" id="KW-1185">Reference proteome</keyword>
<protein>
    <submittedName>
        <fullName evidence="2">Uncharacterized protein</fullName>
    </submittedName>
</protein>
<organism evidence="2 3">
    <name type="scientific">Mycena albidolilacea</name>
    <dbReference type="NCBI Taxonomy" id="1033008"/>
    <lineage>
        <taxon>Eukaryota</taxon>
        <taxon>Fungi</taxon>
        <taxon>Dikarya</taxon>
        <taxon>Basidiomycota</taxon>
        <taxon>Agaricomycotina</taxon>
        <taxon>Agaricomycetes</taxon>
        <taxon>Agaricomycetidae</taxon>
        <taxon>Agaricales</taxon>
        <taxon>Marasmiineae</taxon>
        <taxon>Mycenaceae</taxon>
        <taxon>Mycena</taxon>
    </lineage>
</organism>
<feature type="region of interest" description="Disordered" evidence="1">
    <location>
        <begin position="64"/>
        <end position="110"/>
    </location>
</feature>
<evidence type="ECO:0000256" key="1">
    <source>
        <dbReference type="SAM" id="MobiDB-lite"/>
    </source>
</evidence>
<accession>A0AAD7AND7</accession>
<name>A0AAD7AND7_9AGAR</name>
<feature type="region of interest" description="Disordered" evidence="1">
    <location>
        <begin position="486"/>
        <end position="535"/>
    </location>
</feature>
<reference evidence="2" key="1">
    <citation type="submission" date="2023-03" db="EMBL/GenBank/DDBJ databases">
        <title>Massive genome expansion in bonnet fungi (Mycena s.s.) driven by repeated elements and novel gene families across ecological guilds.</title>
        <authorList>
            <consortium name="Lawrence Berkeley National Laboratory"/>
            <person name="Harder C.B."/>
            <person name="Miyauchi S."/>
            <person name="Viragh M."/>
            <person name="Kuo A."/>
            <person name="Thoen E."/>
            <person name="Andreopoulos B."/>
            <person name="Lu D."/>
            <person name="Skrede I."/>
            <person name="Drula E."/>
            <person name="Henrissat B."/>
            <person name="Morin E."/>
            <person name="Kohler A."/>
            <person name="Barry K."/>
            <person name="LaButti K."/>
            <person name="Morin E."/>
            <person name="Salamov A."/>
            <person name="Lipzen A."/>
            <person name="Mereny Z."/>
            <person name="Hegedus B."/>
            <person name="Baldrian P."/>
            <person name="Stursova M."/>
            <person name="Weitz H."/>
            <person name="Taylor A."/>
            <person name="Grigoriev I.V."/>
            <person name="Nagy L.G."/>
            <person name="Martin F."/>
            <person name="Kauserud H."/>
        </authorList>
    </citation>
    <scope>NUCLEOTIDE SEQUENCE</scope>
    <source>
        <strain evidence="2">CBHHK002</strain>
    </source>
</reference>
<dbReference type="EMBL" id="JARIHO010000003">
    <property type="protein sequence ID" value="KAJ7363902.1"/>
    <property type="molecule type" value="Genomic_DNA"/>
</dbReference>
<feature type="compositionally biased region" description="Low complexity" evidence="1">
    <location>
        <begin position="486"/>
        <end position="522"/>
    </location>
</feature>
<feature type="region of interest" description="Disordered" evidence="1">
    <location>
        <begin position="323"/>
        <end position="412"/>
    </location>
</feature>
<feature type="compositionally biased region" description="Basic residues" evidence="1">
    <location>
        <begin position="385"/>
        <end position="402"/>
    </location>
</feature>